<dbReference type="InterPro" id="IPR024983">
    <property type="entry name" value="CHAT_dom"/>
</dbReference>
<feature type="domain" description="CHAT" evidence="1">
    <location>
        <begin position="5"/>
        <end position="76"/>
    </location>
</feature>
<dbReference type="Proteomes" id="UP000572817">
    <property type="component" value="Unassembled WGS sequence"/>
</dbReference>
<gene>
    <name evidence="2" type="ORF">GTA08_BOTSDO03352</name>
</gene>
<organism evidence="2 3">
    <name type="scientific">Botryosphaeria dothidea</name>
    <dbReference type="NCBI Taxonomy" id="55169"/>
    <lineage>
        <taxon>Eukaryota</taxon>
        <taxon>Fungi</taxon>
        <taxon>Dikarya</taxon>
        <taxon>Ascomycota</taxon>
        <taxon>Pezizomycotina</taxon>
        <taxon>Dothideomycetes</taxon>
        <taxon>Dothideomycetes incertae sedis</taxon>
        <taxon>Botryosphaeriales</taxon>
        <taxon>Botryosphaeriaceae</taxon>
        <taxon>Botryosphaeria</taxon>
    </lineage>
</organism>
<keyword evidence="3" id="KW-1185">Reference proteome</keyword>
<evidence type="ECO:0000313" key="2">
    <source>
        <dbReference type="EMBL" id="KAF4309794.1"/>
    </source>
</evidence>
<evidence type="ECO:0000259" key="1">
    <source>
        <dbReference type="Pfam" id="PF12770"/>
    </source>
</evidence>
<dbReference type="OrthoDB" id="3758190at2759"/>
<comment type="caution">
    <text evidence="2">The sequence shown here is derived from an EMBL/GenBank/DDBJ whole genome shotgun (WGS) entry which is preliminary data.</text>
</comment>
<dbReference type="AlphaFoldDB" id="A0A8H4IZ07"/>
<sequence>MLRTRIRASNVTLMGCASGSQSHAAGDEPLGITTALLCAGASSMTGTMWKADVDTALAFTDRFLATLAKERRDAQAGVVDLARVVQKARNGCKQSRRDADLATYRTISSCADLAARVCSCHDICVSVPQLLAPALNNNYAPRCCCTSSAPSR</sequence>
<name>A0A8H4IZ07_9PEZI</name>
<accession>A0A8H4IZ07</accession>
<proteinExistence type="predicted"/>
<dbReference type="EMBL" id="WWBZ02000016">
    <property type="protein sequence ID" value="KAF4309794.1"/>
    <property type="molecule type" value="Genomic_DNA"/>
</dbReference>
<reference evidence="2" key="1">
    <citation type="submission" date="2020-04" db="EMBL/GenBank/DDBJ databases">
        <title>Genome Assembly and Annotation of Botryosphaeria dothidea sdau 11-99, a Latent Pathogen of Apple Fruit Ring Rot in China.</title>
        <authorList>
            <person name="Yu C."/>
            <person name="Diao Y."/>
            <person name="Lu Q."/>
            <person name="Zhao J."/>
            <person name="Cui S."/>
            <person name="Peng C."/>
            <person name="He B."/>
            <person name="Liu H."/>
        </authorList>
    </citation>
    <scope>NUCLEOTIDE SEQUENCE [LARGE SCALE GENOMIC DNA]</scope>
    <source>
        <strain evidence="2">Sdau11-99</strain>
    </source>
</reference>
<evidence type="ECO:0000313" key="3">
    <source>
        <dbReference type="Proteomes" id="UP000572817"/>
    </source>
</evidence>
<protein>
    <submittedName>
        <fullName evidence="2">Tetratricopeptide repeat protein</fullName>
    </submittedName>
</protein>
<dbReference type="Pfam" id="PF12770">
    <property type="entry name" value="CHAT"/>
    <property type="match status" value="1"/>
</dbReference>